<name>A0A454D1X4_VIBHA</name>
<protein>
    <submittedName>
        <fullName evidence="1">Uncharacterized protein</fullName>
    </submittedName>
</protein>
<evidence type="ECO:0000313" key="1">
    <source>
        <dbReference type="EMBL" id="EKM32604.1"/>
    </source>
</evidence>
<organism evidence="1 2">
    <name type="scientific">Vibrio harveyi</name>
    <name type="common">Beneckea harveyi</name>
    <dbReference type="NCBI Taxonomy" id="669"/>
    <lineage>
        <taxon>Bacteria</taxon>
        <taxon>Pseudomonadati</taxon>
        <taxon>Pseudomonadota</taxon>
        <taxon>Gammaproteobacteria</taxon>
        <taxon>Vibrionales</taxon>
        <taxon>Vibrionaceae</taxon>
        <taxon>Vibrio</taxon>
    </lineage>
</organism>
<dbReference type="Proteomes" id="UP000008367">
    <property type="component" value="Unassembled WGS sequence"/>
</dbReference>
<gene>
    <name evidence="1" type="ORF">VCHENC02_1855A</name>
</gene>
<sequence length="14" mass="1526">MKSLPLSSLIPLNL</sequence>
<proteinExistence type="predicted"/>
<feature type="non-terminal residue" evidence="1">
    <location>
        <position position="14"/>
    </location>
</feature>
<dbReference type="EMBL" id="AJSR01000663">
    <property type="protein sequence ID" value="EKM32604.1"/>
    <property type="molecule type" value="Genomic_DNA"/>
</dbReference>
<comment type="caution">
    <text evidence="1">The sequence shown here is derived from an EMBL/GenBank/DDBJ whole genome shotgun (WGS) entry which is preliminary data.</text>
</comment>
<evidence type="ECO:0000313" key="2">
    <source>
        <dbReference type="Proteomes" id="UP000008367"/>
    </source>
</evidence>
<accession>A0A454D1X4</accession>
<reference evidence="1 2" key="1">
    <citation type="submission" date="2012-10" db="EMBL/GenBank/DDBJ databases">
        <title>Genome sequence of Vibrio Cholerae HENC-02.</title>
        <authorList>
            <person name="Eppinger M."/>
            <person name="Hasan N.A."/>
            <person name="Sengamalay N."/>
            <person name="Hine E."/>
            <person name="Su Q."/>
            <person name="Daugherty S.C."/>
            <person name="Young S."/>
            <person name="Sadzewicz L."/>
            <person name="Tallon L."/>
            <person name="Cebula T.A."/>
            <person name="Ravel J."/>
            <person name="Colwell R.R."/>
        </authorList>
    </citation>
    <scope>NUCLEOTIDE SEQUENCE [LARGE SCALE GENOMIC DNA]</scope>
    <source>
        <strain evidence="1 2">HENC-02</strain>
    </source>
</reference>